<dbReference type="PROSITE" id="PS51766">
    <property type="entry name" value="DOCKERIN"/>
    <property type="match status" value="1"/>
</dbReference>
<feature type="coiled-coil region" evidence="1">
    <location>
        <begin position="1669"/>
        <end position="1715"/>
    </location>
</feature>
<dbReference type="InterPro" id="IPR016134">
    <property type="entry name" value="Dockerin_dom"/>
</dbReference>
<dbReference type="InterPro" id="IPR002105">
    <property type="entry name" value="Dockerin_1_rpt"/>
</dbReference>
<dbReference type="GO" id="GO:0004553">
    <property type="term" value="F:hydrolase activity, hydrolyzing O-glycosyl compounds"/>
    <property type="evidence" value="ECO:0007669"/>
    <property type="project" value="InterPro"/>
</dbReference>
<dbReference type="InterPro" id="IPR018247">
    <property type="entry name" value="EF_Hand_1_Ca_BS"/>
</dbReference>
<dbReference type="EMBL" id="FOAT01000001">
    <property type="protein sequence ID" value="SEK22105.1"/>
    <property type="molecule type" value="Genomic_DNA"/>
</dbReference>
<name>A0A1H7FFQ5_RUMAL</name>
<feature type="coiled-coil region" evidence="1">
    <location>
        <begin position="1545"/>
        <end position="1575"/>
    </location>
</feature>
<reference evidence="4 5" key="1">
    <citation type="submission" date="2016-10" db="EMBL/GenBank/DDBJ databases">
        <authorList>
            <person name="de Groot N.N."/>
        </authorList>
    </citation>
    <scope>NUCLEOTIDE SEQUENCE [LARGE SCALE GENOMIC DNA]</scope>
    <source>
        <strain evidence="4 5">KH2T6</strain>
    </source>
</reference>
<dbReference type="Proteomes" id="UP000186015">
    <property type="component" value="Unassembled WGS sequence"/>
</dbReference>
<dbReference type="Gene3D" id="1.10.1330.10">
    <property type="entry name" value="Dockerin domain"/>
    <property type="match status" value="1"/>
</dbReference>
<dbReference type="Pfam" id="PF00404">
    <property type="entry name" value="Dockerin_1"/>
    <property type="match status" value="1"/>
</dbReference>
<accession>A0A1H7FFQ5</accession>
<evidence type="ECO:0000259" key="3">
    <source>
        <dbReference type="PROSITE" id="PS51766"/>
    </source>
</evidence>
<evidence type="ECO:0000256" key="1">
    <source>
        <dbReference type="SAM" id="Coils"/>
    </source>
</evidence>
<protein>
    <recommendedName>
        <fullName evidence="3">Dockerin domain-containing protein</fullName>
    </recommendedName>
</protein>
<evidence type="ECO:0000313" key="4">
    <source>
        <dbReference type="EMBL" id="SEK22105.1"/>
    </source>
</evidence>
<evidence type="ECO:0000256" key="2">
    <source>
        <dbReference type="SAM" id="MobiDB-lite"/>
    </source>
</evidence>
<gene>
    <name evidence="4" type="ORF">SAMN05216469_101149</name>
</gene>
<dbReference type="InterPro" id="IPR036439">
    <property type="entry name" value="Dockerin_dom_sf"/>
</dbReference>
<dbReference type="CDD" id="cd14256">
    <property type="entry name" value="Dockerin_I"/>
    <property type="match status" value="1"/>
</dbReference>
<dbReference type="RefSeq" id="WP_074828184.1">
    <property type="nucleotide sequence ID" value="NZ_FOAT01000001.1"/>
</dbReference>
<keyword evidence="1" id="KW-0175">Coiled coil</keyword>
<sequence>MARNLSKDLKRLVAGLCAVLVVGGAVPLQPLVDFSSTIKAAAINSEATYTKNSPELVDGVTLKKGESIDLTGTTHQCRFSIETKIDFYSDGSNIVNRSWWAGVTSIYVDDQGNVKADVNPGNNPYTSTFIPENGYTFKIKYNAQNNCIDVEQVLNYVKAESISDLDKMMYCPSEGDAFDWAYRHLNEVGPDSNFLVIVRKLEGNYDVFWYDPSEKHILHLSATETDISEYMDGGNTVYYIPNGVNTATLSPSGFVEGEDYAVVDNVTEVSPGDVVTIYSNKKFKTDKDYTTLDFEKNPDTEGDYEDFKYKCTMRVIDQATFGENEVISFIEEPKVDFEFVDLEDTDYVVVEKMDTPEDDGDNSVYVTEHADIFTKKRIDLDERIFQNSPVRFVDCVKEIPEDGFFTVNNENYLYRYHVTFPDYPYPEGITATFTAEKNVDLEFENMAENKKFAVKGDLPYAYVADGSVIYSDQTIAGDISQVQLKESTTSGGYEYNGETYKYKYEATYSDELATGETVTFFHVHEFGNPHVDIEKQPDIIVADCTGEKGEDVGTVEIAQLKPDEVYYYGDLPTADDVVIMPEQMPNGITNIKPVSLSIKKKGKTTTQDYFTDFGTYELSAIVNVVCGGKTYPISITKEVEYAPRAVENCEFFLQVPDDEVMVASEEQPESEQQESYEQQSEPEQQESDEQQGNYKYIPLEVENGIITLPENSFVYNKEEQKPVIVVKNTVNGEVVELTEEEISSTVEGKTGANKDNEFYEFKISAVQPEGEEAPPANYVDEVTVKWRIEKAANNVTFAAKTDTVYDAEALDDTDFTFTDPDDTLEDSNIKVEVKGKVTEFEPGTVTGTSGVMYYLTSADNNKKLGPVDNGQYRLPDNYTYTVHVKSLINNEINDYSYIDTNGLLGLFCKSNGDNKYAWKLSYNGASSGFANETYTIMVEIDDEQRTVDITRYTQDAYQKMLEDMNENYDITSAGTQKGTITITSDNYQDKVMDFETEIAKKEVTVAPNGIKDNDTNTITWGELIKDSDVLYSQDGVVDKDKPENGEYNFGLIFTAENYNFEDASKNNVGEYKLVPSQIFAEYNEADNNYYLVLPKEESEEQEELAEPHYMLSTEQGEPGESEEVIEDEPEEETEDVKLDTLTIVPYELTKANVSIVDTEYKFDTYTKTPNVTVTVPYSVKNSEQPESHELSLGTIDDHAGKEAFVKGVRYDNIVGEKNLAVLTDDTTSKNFTAGDKGLEFKWYIQNGSMTIKVGKMISKIYDGVAVTEPTATVTNQVNEPVANVDIKKQYQKKDEKTGEFGEAFDEAPKDAGTYRAVVTANADSYNEAVEYSKEFTISKREVIVNLFGLPEVNGYNDTAVDYTISEANPDNPDDNTGIINNEVNPGGTVTIKAGKKDGDHITNADLTKIAEALGDNYTFTYDKPLTLRDAKLDRLVVYKAYMDNGETIDPNDYFTAYDENGKDITDQCRVINIDNIDQLGDYTIEVNDGSLAYPLTGVLYVKPKSDEISERIADLPDPENVTVEDERPITDAREAYDALSDEQKENVSEEEVKKLEDAEKALEAAKKAAADQAAAKAAADAIAELPDADKVTVEDADDIEAAREAYDALTDDQKALVDEDTVQKLEDAEEALEAAEKLAADQAAADPVKQAINALPAAEDVKVENADAIAAARQAYDALTDDQKALVDEDTVQKLEDAEEALEAAKKVAADEAAADVVKQAINALPAAKDVTVEDADAIAAVREAFDALTDDQRGMVDGDTRQKLDDAEEALEAAKKAAEDQAAANAAAEAINALPAADKITKNDAEAVANARKLFDSLTDEQKAMIDADTLKKLTDDEAAVTAKTRKKGDVNGDGKINTTDLMKAAAHAKGKKLLTKEEFERADINGDGKVNNTDVTLIAAHVKGKKLIK</sequence>
<dbReference type="GO" id="GO:0000272">
    <property type="term" value="P:polysaccharide catabolic process"/>
    <property type="evidence" value="ECO:0007669"/>
    <property type="project" value="InterPro"/>
</dbReference>
<evidence type="ECO:0000313" key="5">
    <source>
        <dbReference type="Proteomes" id="UP000186015"/>
    </source>
</evidence>
<proteinExistence type="predicted"/>
<feature type="region of interest" description="Disordered" evidence="2">
    <location>
        <begin position="662"/>
        <end position="691"/>
    </location>
</feature>
<feature type="coiled-coil region" evidence="1">
    <location>
        <begin position="1599"/>
        <end position="1645"/>
    </location>
</feature>
<dbReference type="OrthoDB" id="1813941at2"/>
<dbReference type="PROSITE" id="PS00018">
    <property type="entry name" value="EF_HAND_1"/>
    <property type="match status" value="1"/>
</dbReference>
<organism evidence="4 5">
    <name type="scientific">Ruminococcus albus</name>
    <dbReference type="NCBI Taxonomy" id="1264"/>
    <lineage>
        <taxon>Bacteria</taxon>
        <taxon>Bacillati</taxon>
        <taxon>Bacillota</taxon>
        <taxon>Clostridia</taxon>
        <taxon>Eubacteriales</taxon>
        <taxon>Oscillospiraceae</taxon>
        <taxon>Ruminococcus</taxon>
    </lineage>
</organism>
<dbReference type="SUPFAM" id="SSF63446">
    <property type="entry name" value="Type I dockerin domain"/>
    <property type="match status" value="1"/>
</dbReference>
<feature type="compositionally biased region" description="Acidic residues" evidence="2">
    <location>
        <begin position="662"/>
        <end position="674"/>
    </location>
</feature>
<feature type="domain" description="Dockerin" evidence="3">
    <location>
        <begin position="1845"/>
        <end position="1911"/>
    </location>
</feature>